<dbReference type="STRING" id="545501.BN997_02333"/>
<keyword evidence="3" id="KW-1185">Reference proteome</keyword>
<dbReference type="InterPro" id="IPR016181">
    <property type="entry name" value="Acyl_CoA_acyltransferase"/>
</dbReference>
<dbReference type="InterPro" id="IPR000182">
    <property type="entry name" value="GNAT_dom"/>
</dbReference>
<evidence type="ECO:0000259" key="1">
    <source>
        <dbReference type="PROSITE" id="PS51186"/>
    </source>
</evidence>
<name>A0A0A1MU64_9BACI</name>
<proteinExistence type="predicted"/>
<evidence type="ECO:0000313" key="3">
    <source>
        <dbReference type="Proteomes" id="UP000040453"/>
    </source>
</evidence>
<organism evidence="2 3">
    <name type="scientific">Oceanobacillus oncorhynchi</name>
    <dbReference type="NCBI Taxonomy" id="545501"/>
    <lineage>
        <taxon>Bacteria</taxon>
        <taxon>Bacillati</taxon>
        <taxon>Bacillota</taxon>
        <taxon>Bacilli</taxon>
        <taxon>Bacillales</taxon>
        <taxon>Bacillaceae</taxon>
        <taxon>Oceanobacillus</taxon>
    </lineage>
</organism>
<feature type="domain" description="N-acetyltransferase" evidence="1">
    <location>
        <begin position="17"/>
        <end position="183"/>
    </location>
</feature>
<dbReference type="Gene3D" id="3.40.630.30">
    <property type="match status" value="1"/>
</dbReference>
<dbReference type="Proteomes" id="UP000040453">
    <property type="component" value="Unassembled WGS sequence"/>
</dbReference>
<evidence type="ECO:0000313" key="2">
    <source>
        <dbReference type="EMBL" id="CEI82466.1"/>
    </source>
</evidence>
<dbReference type="AlphaFoldDB" id="A0A0A1MU64"/>
<accession>A0A0A1MU64</accession>
<reference evidence="2 3" key="1">
    <citation type="submission" date="2014-11" db="EMBL/GenBank/DDBJ databases">
        <authorList>
            <person name="Urmite Genomes Urmite Genomes"/>
        </authorList>
    </citation>
    <scope>NUCLEOTIDE SEQUENCE [LARGE SCALE GENOMIC DNA]</scope>
    <source>
        <strain evidence="2 3">Oc5</strain>
    </source>
</reference>
<sequence length="229" mass="26591">MTKIIKDIPLKTDEKNAYLRYLTTTDLPDILELQTIVYEALEDKKRLETLDESEFRTILEGEPLMVGIFHQDRLIAFRAFLNPAADEEGLGSDIGLTEEEFAEIIYSEISNVHPNYRGNHLQTQMGRFIMNQLDTSLFRYVLATVAPGNIPSMKDKFALGMRIYKVKEKYGGKLRYVYCNDLKLKEIRAENQTEINMNDIDGQEKLIEEGYIGVEMKKSDREWTITYQK</sequence>
<gene>
    <name evidence="2" type="ORF">BN997_02333</name>
</gene>
<dbReference type="PROSITE" id="PS51186">
    <property type="entry name" value="GNAT"/>
    <property type="match status" value="1"/>
</dbReference>
<dbReference type="GO" id="GO:0016747">
    <property type="term" value="F:acyltransferase activity, transferring groups other than amino-acyl groups"/>
    <property type="evidence" value="ECO:0007669"/>
    <property type="project" value="InterPro"/>
</dbReference>
<dbReference type="SUPFAM" id="SSF55729">
    <property type="entry name" value="Acyl-CoA N-acyltransferases (Nat)"/>
    <property type="match status" value="1"/>
</dbReference>
<protein>
    <recommendedName>
        <fullName evidence="1">N-acetyltransferase domain-containing protein</fullName>
    </recommendedName>
</protein>
<dbReference type="EMBL" id="CDGG01000001">
    <property type="protein sequence ID" value="CEI82466.1"/>
    <property type="molecule type" value="Genomic_DNA"/>
</dbReference>
<dbReference type="RefSeq" id="WP_226895019.1">
    <property type="nucleotide sequence ID" value="NZ_CAXOIH010000005.1"/>
</dbReference>